<dbReference type="GO" id="GO:0000166">
    <property type="term" value="F:nucleotide binding"/>
    <property type="evidence" value="ECO:0007669"/>
    <property type="project" value="UniProtKB-KW"/>
</dbReference>
<dbReference type="PANTHER" id="PTHR47788">
    <property type="entry name" value="POLYA POLYMERASE"/>
    <property type="match status" value="1"/>
</dbReference>
<keyword evidence="10 12" id="KW-0694">RNA-binding</keyword>
<dbReference type="InterPro" id="IPR003156">
    <property type="entry name" value="DHHA1_dom"/>
</dbReference>
<keyword evidence="11" id="KW-0129">CBS domain</keyword>
<keyword evidence="8" id="KW-0547">Nucleotide-binding</keyword>
<protein>
    <submittedName>
        <fullName evidence="14">tRNA nucleotidyltransferase (CCA-adding enzyme)</fullName>
    </submittedName>
</protein>
<dbReference type="Gene3D" id="3.10.580.10">
    <property type="entry name" value="CBS-domain"/>
    <property type="match status" value="1"/>
</dbReference>
<dbReference type="STRING" id="1121449.SAMN02745704_01195"/>
<evidence type="ECO:0000256" key="8">
    <source>
        <dbReference type="ARBA" id="ARBA00022741"/>
    </source>
</evidence>
<dbReference type="Gene3D" id="1.10.3090.10">
    <property type="entry name" value="cca-adding enzyme, domain 2"/>
    <property type="match status" value="1"/>
</dbReference>
<accession>A0A1T4WN36</accession>
<evidence type="ECO:0000313" key="14">
    <source>
        <dbReference type="EMBL" id="SKA78770.1"/>
    </source>
</evidence>
<dbReference type="InterPro" id="IPR052390">
    <property type="entry name" value="tRNA_nt/polyA_polymerase"/>
</dbReference>
<dbReference type="RefSeq" id="WP_078716754.1">
    <property type="nucleotide sequence ID" value="NZ_FUYC01000003.1"/>
</dbReference>
<dbReference type="Proteomes" id="UP000190027">
    <property type="component" value="Unassembled WGS sequence"/>
</dbReference>
<dbReference type="SUPFAM" id="SSF54631">
    <property type="entry name" value="CBS-domain pair"/>
    <property type="match status" value="1"/>
</dbReference>
<feature type="domain" description="CBS" evidence="13">
    <location>
        <begin position="325"/>
        <end position="382"/>
    </location>
</feature>
<dbReference type="SUPFAM" id="SSF81301">
    <property type="entry name" value="Nucleotidyltransferase"/>
    <property type="match status" value="1"/>
</dbReference>
<dbReference type="SMART" id="SM00116">
    <property type="entry name" value="CBS"/>
    <property type="match status" value="2"/>
</dbReference>
<dbReference type="OrthoDB" id="9805698at2"/>
<evidence type="ECO:0000256" key="1">
    <source>
        <dbReference type="ARBA" id="ARBA00001946"/>
    </source>
</evidence>
<dbReference type="SUPFAM" id="SSF81891">
    <property type="entry name" value="Poly A polymerase C-terminal region-like"/>
    <property type="match status" value="1"/>
</dbReference>
<dbReference type="Pfam" id="PF12627">
    <property type="entry name" value="PolyA_pol_RNAbd"/>
    <property type="match status" value="1"/>
</dbReference>
<evidence type="ECO:0000256" key="9">
    <source>
        <dbReference type="ARBA" id="ARBA00022842"/>
    </source>
</evidence>
<dbReference type="Pfam" id="PF00571">
    <property type="entry name" value="CBS"/>
    <property type="match status" value="2"/>
</dbReference>
<evidence type="ECO:0000256" key="2">
    <source>
        <dbReference type="ARBA" id="ARBA00007265"/>
    </source>
</evidence>
<comment type="similarity">
    <text evidence="2 12">Belongs to the tRNA nucleotidyltransferase/poly(A) polymerase family.</text>
</comment>
<name>A0A1T4WN36_9BACT</name>
<dbReference type="InterPro" id="IPR001667">
    <property type="entry name" value="DDH_dom"/>
</dbReference>
<evidence type="ECO:0000256" key="5">
    <source>
        <dbReference type="ARBA" id="ARBA00022694"/>
    </source>
</evidence>
<evidence type="ECO:0000256" key="4">
    <source>
        <dbReference type="ARBA" id="ARBA00022679"/>
    </source>
</evidence>
<keyword evidence="15" id="KW-1185">Reference proteome</keyword>
<reference evidence="14 15" key="1">
    <citation type="submission" date="2017-02" db="EMBL/GenBank/DDBJ databases">
        <authorList>
            <person name="Peterson S.W."/>
        </authorList>
    </citation>
    <scope>NUCLEOTIDE SEQUENCE [LARGE SCALE GENOMIC DNA]</scope>
    <source>
        <strain evidence="14 15">DSM 16080</strain>
    </source>
</reference>
<dbReference type="Pfam" id="PF01743">
    <property type="entry name" value="PolyA_pol"/>
    <property type="match status" value="1"/>
</dbReference>
<keyword evidence="9" id="KW-0460">Magnesium</keyword>
<dbReference type="InterPro" id="IPR000644">
    <property type="entry name" value="CBS_dom"/>
</dbReference>
<proteinExistence type="inferred from homology"/>
<evidence type="ECO:0000256" key="3">
    <source>
        <dbReference type="ARBA" id="ARBA00022555"/>
    </source>
</evidence>
<keyword evidence="7" id="KW-0479">Metal-binding</keyword>
<organism evidence="14 15">
    <name type="scientific">Paucidesulfovibrio gracilis DSM 16080</name>
    <dbReference type="NCBI Taxonomy" id="1121449"/>
    <lineage>
        <taxon>Bacteria</taxon>
        <taxon>Pseudomonadati</taxon>
        <taxon>Thermodesulfobacteriota</taxon>
        <taxon>Desulfovibrionia</taxon>
        <taxon>Desulfovibrionales</taxon>
        <taxon>Desulfovibrionaceae</taxon>
        <taxon>Paucidesulfovibrio</taxon>
    </lineage>
</organism>
<dbReference type="InterPro" id="IPR038763">
    <property type="entry name" value="DHH_sf"/>
</dbReference>
<dbReference type="CDD" id="cd17772">
    <property type="entry name" value="CBS_pair_DHH_polyA_Pol_assoc"/>
    <property type="match status" value="1"/>
</dbReference>
<dbReference type="Pfam" id="PF02272">
    <property type="entry name" value="DHHA1"/>
    <property type="match status" value="1"/>
</dbReference>
<dbReference type="GO" id="GO:0016779">
    <property type="term" value="F:nucleotidyltransferase activity"/>
    <property type="evidence" value="ECO:0007669"/>
    <property type="project" value="UniProtKB-KW"/>
</dbReference>
<dbReference type="InterPro" id="IPR046342">
    <property type="entry name" value="CBS_dom_sf"/>
</dbReference>
<dbReference type="Gene3D" id="3.90.1640.10">
    <property type="entry name" value="inorganic pyrophosphatase (n-terminal core)"/>
    <property type="match status" value="1"/>
</dbReference>
<dbReference type="CDD" id="cd05398">
    <property type="entry name" value="NT_ClassII-CCAase"/>
    <property type="match status" value="1"/>
</dbReference>
<dbReference type="Pfam" id="PF01368">
    <property type="entry name" value="DHH"/>
    <property type="match status" value="1"/>
</dbReference>
<evidence type="ECO:0000313" key="15">
    <source>
        <dbReference type="Proteomes" id="UP000190027"/>
    </source>
</evidence>
<comment type="cofactor">
    <cofactor evidence="1">
        <name>Mg(2+)</name>
        <dbReference type="ChEBI" id="CHEBI:18420"/>
    </cofactor>
</comment>
<evidence type="ECO:0000256" key="6">
    <source>
        <dbReference type="ARBA" id="ARBA00022695"/>
    </source>
</evidence>
<keyword evidence="3" id="KW-0820">tRNA-binding</keyword>
<keyword evidence="4 12" id="KW-0808">Transferase</keyword>
<evidence type="ECO:0000259" key="13">
    <source>
        <dbReference type="PROSITE" id="PS51371"/>
    </source>
</evidence>
<dbReference type="InterPro" id="IPR032828">
    <property type="entry name" value="PolyA_RNA-bd"/>
</dbReference>
<dbReference type="InterPro" id="IPR043519">
    <property type="entry name" value="NT_sf"/>
</dbReference>
<dbReference type="Gene3D" id="3.10.310.30">
    <property type="match status" value="1"/>
</dbReference>
<dbReference type="PANTHER" id="PTHR47788:SF1">
    <property type="entry name" value="A-ADDING TRNA NUCLEOTIDYLTRANSFERASE"/>
    <property type="match status" value="1"/>
</dbReference>
<dbReference type="PROSITE" id="PS51371">
    <property type="entry name" value="CBS"/>
    <property type="match status" value="2"/>
</dbReference>
<dbReference type="Gene3D" id="3.30.460.10">
    <property type="entry name" value="Beta Polymerase, domain 2"/>
    <property type="match status" value="1"/>
</dbReference>
<evidence type="ECO:0000256" key="12">
    <source>
        <dbReference type="RuleBase" id="RU003953"/>
    </source>
</evidence>
<keyword evidence="6" id="KW-0548">Nucleotidyltransferase</keyword>
<dbReference type="EMBL" id="FUYC01000003">
    <property type="protein sequence ID" value="SKA78770.1"/>
    <property type="molecule type" value="Genomic_DNA"/>
</dbReference>
<sequence>MSTKGKKIQAHTVITGHANADFDALAAMVAAAKLYPGAVLIFPGTQEKDLRNFYIQSTIYLFNFRNFKEIDQDAVELLVLVDTRQRSRVPHVEPLLNRSDIEIHSYDHHPDSDEDVPAVREVVKSWGSTTSILVHEMMRQECEINSEEATVLGLGIFEDTGSFTFNSTVPEDFEAASWLRGRGMDLNVISDLLSRELSAQQIAILGELLESATTHDINGVEVVITQMSADHYVNDFALLIHKLVDMENIRVLFALGRMGDRIHLVGRSRSPDVDAGQICSSFGGGGHPYAASATIKDKTLAETRDDLFALLYSLINPQLVVNSIMSRPAVVVEDTSPMRDAVEIMTRYGFKGLPVVREGGMECVGLLEHAVADKALAHQLGEQPVSDYMGTRFATVPPDTDLYKVMEIILGKRQRLLPVIKNDQVVGIITKTDLLNLLIEEPARIPESLKPERNRERSIVSVMRERLPRPLVEMLRGAGELAQSLGYGVYAVGGFVRDLLLARPNMDLDLVVEGDGIAFARAFAEQHNARVKAHHKFKTAVVIFPDNTRIDVATARLEYYERPAALPTVQLSSIKMDLYRRDFTVNALAVNLTPGSFGTLVDFFGAQRDIKGRNIRVLHSLSFVEDPTRILRAVRFERRFEFQIGGQTLRLIKNALQLNLFNRLSGARIFHELQLIMEEEHPTDCLKRLQELKVLQAIHPLFQLTAKRIDILEELEKVRTLYTLLYVEPPVTGWKLFFQGLTMNMERNEAAQLLRRLGVAPREEREHLSTREMVGKALGKLMQWREGVSRPSDIYFALERLPLEGVLFLMAKSRKDAVRKHISQYLTTWRFHTLEVSGTDLKQLGLSPGPDYTRILRRILAAAIDGEAPGREDQLAMAARLVKMR</sequence>
<dbReference type="InterPro" id="IPR002646">
    <property type="entry name" value="PolA_pol_head_dom"/>
</dbReference>
<evidence type="ECO:0000256" key="10">
    <source>
        <dbReference type="ARBA" id="ARBA00022884"/>
    </source>
</evidence>
<dbReference type="GO" id="GO:0046872">
    <property type="term" value="F:metal ion binding"/>
    <property type="evidence" value="ECO:0007669"/>
    <property type="project" value="UniProtKB-KW"/>
</dbReference>
<feature type="domain" description="CBS" evidence="13">
    <location>
        <begin position="389"/>
        <end position="447"/>
    </location>
</feature>
<dbReference type="GO" id="GO:0008033">
    <property type="term" value="P:tRNA processing"/>
    <property type="evidence" value="ECO:0007669"/>
    <property type="project" value="UniProtKB-KW"/>
</dbReference>
<evidence type="ECO:0000256" key="7">
    <source>
        <dbReference type="ARBA" id="ARBA00022723"/>
    </source>
</evidence>
<dbReference type="AlphaFoldDB" id="A0A1T4WN36"/>
<dbReference type="SUPFAM" id="SSF64182">
    <property type="entry name" value="DHH phosphoesterases"/>
    <property type="match status" value="1"/>
</dbReference>
<dbReference type="GO" id="GO:0000049">
    <property type="term" value="F:tRNA binding"/>
    <property type="evidence" value="ECO:0007669"/>
    <property type="project" value="UniProtKB-KW"/>
</dbReference>
<gene>
    <name evidence="14" type="ORF">SAMN02745704_01195</name>
</gene>
<evidence type="ECO:0000256" key="11">
    <source>
        <dbReference type="PROSITE-ProRule" id="PRU00703"/>
    </source>
</evidence>
<keyword evidence="5" id="KW-0819">tRNA processing</keyword>